<keyword evidence="1" id="KW-0472">Membrane</keyword>
<sequence length="135" mass="14828">MEINMSRTTTSLAVLIVVIICTVDAMNYLAFPRMGRSGYLAFPRMGRAPSKADASGDSSDCCRIGLKSVLFVNADGKEDLRNMCSVSGGACCEGLRDFVDEKQDGVIYSMCIPDLEMTRLHSSQVYSKLKRLLQN</sequence>
<dbReference type="EMBL" id="EU020008">
    <property type="protein sequence ID" value="ABU82753.1"/>
    <property type="molecule type" value="mRNA"/>
</dbReference>
<keyword evidence="1" id="KW-1133">Transmembrane helix</keyword>
<reference evidence="2" key="1">
    <citation type="submission" date="2007-07" db="EMBL/GenBank/DDBJ databases">
        <title>Identification and cloning of neuropeptides and putative secretory products from Pleurobranchaea californica.</title>
        <authorList>
            <person name="Kohn A.B."/>
            <person name="Moroz L.L."/>
        </authorList>
    </citation>
    <scope>NUCLEOTIDE SEQUENCE</scope>
</reference>
<evidence type="ECO:0000313" key="2">
    <source>
        <dbReference type="EMBL" id="ABU82753.1"/>
    </source>
</evidence>
<dbReference type="AlphaFoldDB" id="I1SKH6"/>
<evidence type="ECO:0000256" key="1">
    <source>
        <dbReference type="SAM" id="Phobius"/>
    </source>
</evidence>
<proteinExistence type="evidence at transcript level"/>
<keyword evidence="1" id="KW-0812">Transmembrane</keyword>
<feature type="transmembrane region" description="Helical" evidence="1">
    <location>
        <begin position="12"/>
        <end position="31"/>
    </location>
</feature>
<protein>
    <submittedName>
        <fullName evidence="2">Small cardiac-like peptide B</fullName>
    </submittedName>
</protein>
<accession>I1SKH6</accession>
<organism evidence="2">
    <name type="scientific">Pleurobranchaea californica</name>
    <dbReference type="NCBI Taxonomy" id="404816"/>
    <lineage>
        <taxon>Eukaryota</taxon>
        <taxon>Metazoa</taxon>
        <taxon>Spiralia</taxon>
        <taxon>Lophotrochozoa</taxon>
        <taxon>Mollusca</taxon>
        <taxon>Gastropoda</taxon>
        <taxon>Heterobranchia</taxon>
        <taxon>Euthyneura</taxon>
        <taxon>Nudipleura</taxon>
        <taxon>Pleurobranchida</taxon>
        <taxon>Pleurobranchoidea</taxon>
        <taxon>Pleurobranchidae</taxon>
        <taxon>Pleurobranchaea</taxon>
    </lineage>
</organism>
<name>I1SKH6_9GAST</name>